<evidence type="ECO:0000313" key="1">
    <source>
        <dbReference type="EMBL" id="CDX34683.1"/>
    </source>
</evidence>
<proteinExistence type="predicted"/>
<dbReference type="AlphaFoldDB" id="A0A090ETB8"/>
<gene>
    <name evidence="1" type="ORF">MPLDJ20_190099</name>
</gene>
<dbReference type="Proteomes" id="UP000046373">
    <property type="component" value="Unassembled WGS sequence"/>
</dbReference>
<protein>
    <submittedName>
        <fullName evidence="1">Uncharacterized protein</fullName>
    </submittedName>
</protein>
<reference evidence="1 2" key="1">
    <citation type="submission" date="2014-08" db="EMBL/GenBank/DDBJ databases">
        <authorList>
            <person name="Moulin Lionel"/>
        </authorList>
    </citation>
    <scope>NUCLEOTIDE SEQUENCE [LARGE SCALE GENOMIC DNA]</scope>
</reference>
<organism evidence="1 2">
    <name type="scientific">Mesorhizobium plurifarium</name>
    <dbReference type="NCBI Taxonomy" id="69974"/>
    <lineage>
        <taxon>Bacteria</taxon>
        <taxon>Pseudomonadati</taxon>
        <taxon>Pseudomonadota</taxon>
        <taxon>Alphaproteobacteria</taxon>
        <taxon>Hyphomicrobiales</taxon>
        <taxon>Phyllobacteriaceae</taxon>
        <taxon>Mesorhizobium</taxon>
    </lineage>
</organism>
<name>A0A090ETB8_MESPL</name>
<sequence>MYRPGEGYGAPRKDWLGDCCGLRSWLVALPSQTCDKAAVLIRLGTFIYSGDEFGFNPAVEYVHRLQVAGHQSSNGQVALYNHEGSRSRGT</sequence>
<accession>A0A090ETB8</accession>
<evidence type="ECO:0000313" key="2">
    <source>
        <dbReference type="Proteomes" id="UP000046373"/>
    </source>
</evidence>
<dbReference type="EMBL" id="CCNB01000011">
    <property type="protein sequence ID" value="CDX34683.1"/>
    <property type="molecule type" value="Genomic_DNA"/>
</dbReference>